<dbReference type="AlphaFoldDB" id="M3D057"/>
<dbReference type="EMBL" id="KB456268">
    <property type="protein sequence ID" value="EMF09868.1"/>
    <property type="molecule type" value="Genomic_DNA"/>
</dbReference>
<protein>
    <submittedName>
        <fullName evidence="2">Uncharacterized protein</fullName>
    </submittedName>
</protein>
<reference evidence="2 3" key="1">
    <citation type="journal article" date="2012" name="PLoS Pathog.">
        <title>Diverse lifestyles and strategies of plant pathogenesis encoded in the genomes of eighteen Dothideomycetes fungi.</title>
        <authorList>
            <person name="Ohm R.A."/>
            <person name="Feau N."/>
            <person name="Henrissat B."/>
            <person name="Schoch C.L."/>
            <person name="Horwitz B.A."/>
            <person name="Barry K.W."/>
            <person name="Condon B.J."/>
            <person name="Copeland A.C."/>
            <person name="Dhillon B."/>
            <person name="Glaser F."/>
            <person name="Hesse C.N."/>
            <person name="Kosti I."/>
            <person name="LaButti K."/>
            <person name="Lindquist E.A."/>
            <person name="Lucas S."/>
            <person name="Salamov A.A."/>
            <person name="Bradshaw R.E."/>
            <person name="Ciuffetti L."/>
            <person name="Hamelin R.C."/>
            <person name="Kema G.H.J."/>
            <person name="Lawrence C."/>
            <person name="Scott J.A."/>
            <person name="Spatafora J.W."/>
            <person name="Turgeon B.G."/>
            <person name="de Wit P.J.G.M."/>
            <person name="Zhong S."/>
            <person name="Goodwin S.B."/>
            <person name="Grigoriev I.V."/>
        </authorList>
    </citation>
    <scope>NUCLEOTIDE SEQUENCE [LARGE SCALE GENOMIC DNA]</scope>
    <source>
        <strain evidence="2 3">SO2202</strain>
    </source>
</reference>
<accession>M3D057</accession>
<proteinExistence type="predicted"/>
<dbReference type="RefSeq" id="XP_016757989.1">
    <property type="nucleotide sequence ID" value="XM_016907769.1"/>
</dbReference>
<dbReference type="GeneID" id="27904906"/>
<evidence type="ECO:0000256" key="1">
    <source>
        <dbReference type="SAM" id="MobiDB-lite"/>
    </source>
</evidence>
<organism evidence="2 3">
    <name type="scientific">Sphaerulina musiva (strain SO2202)</name>
    <name type="common">Poplar stem canker fungus</name>
    <name type="synonym">Septoria musiva</name>
    <dbReference type="NCBI Taxonomy" id="692275"/>
    <lineage>
        <taxon>Eukaryota</taxon>
        <taxon>Fungi</taxon>
        <taxon>Dikarya</taxon>
        <taxon>Ascomycota</taxon>
        <taxon>Pezizomycotina</taxon>
        <taxon>Dothideomycetes</taxon>
        <taxon>Dothideomycetidae</taxon>
        <taxon>Mycosphaerellales</taxon>
        <taxon>Mycosphaerellaceae</taxon>
        <taxon>Sphaerulina</taxon>
    </lineage>
</organism>
<feature type="compositionally biased region" description="Basic and acidic residues" evidence="1">
    <location>
        <begin position="71"/>
        <end position="80"/>
    </location>
</feature>
<dbReference type="HOGENOM" id="CLU_1295125_0_0_1"/>
<keyword evidence="3" id="KW-1185">Reference proteome</keyword>
<dbReference type="Proteomes" id="UP000016931">
    <property type="component" value="Unassembled WGS sequence"/>
</dbReference>
<gene>
    <name evidence="2" type="ORF">SEPMUDRAFT_158106</name>
</gene>
<evidence type="ECO:0000313" key="2">
    <source>
        <dbReference type="EMBL" id="EMF09868.1"/>
    </source>
</evidence>
<name>M3D057_SPHMS</name>
<sequence>MAGPPLRRYLREPTSTRCLVLSPALSREPDSKPDSTVQASESGRKGKGKRSLTQAAQSDVPLPRPRAFPTRGERARFPPRREEAAAEAFVQLFGEQPAVSPPLDDDQATEVNSEVAFLEAQEPEIDLSVDQRHWYVIAREHAALEGRIMTDNLLRAGERAYAELLGRVPTEAQSVEAWLHGTHGAGDAEVRRARYQILYDEELQGVDSEGTVD</sequence>
<feature type="region of interest" description="Disordered" evidence="1">
    <location>
        <begin position="20"/>
        <end position="80"/>
    </location>
</feature>
<evidence type="ECO:0000313" key="3">
    <source>
        <dbReference type="Proteomes" id="UP000016931"/>
    </source>
</evidence>